<dbReference type="EMBL" id="AP023343">
    <property type="protein sequence ID" value="BCI90004.1"/>
    <property type="molecule type" value="Genomic_DNA"/>
</dbReference>
<dbReference type="PRINTS" id="PR00081">
    <property type="entry name" value="GDHRDH"/>
</dbReference>
<dbReference type="InterPro" id="IPR036291">
    <property type="entry name" value="NAD(P)-bd_dom_sf"/>
</dbReference>
<dbReference type="PANTHER" id="PTHR44656:SF7">
    <property type="entry name" value="DEHYDROGENASE_REDUCTASE SDR FAMILY MEMBER 12"/>
    <property type="match status" value="1"/>
</dbReference>
<dbReference type="SUPFAM" id="SSF51735">
    <property type="entry name" value="NAD(P)-binding Rossmann-fold domains"/>
    <property type="match status" value="1"/>
</dbReference>
<dbReference type="InterPro" id="IPR052992">
    <property type="entry name" value="SDR_member_12"/>
</dbReference>
<dbReference type="AlphaFoldDB" id="A0A7G1IHT5"/>
<gene>
    <name evidence="2" type="ORF">NIIDMKKI_52100</name>
</gene>
<dbReference type="Pfam" id="PF00106">
    <property type="entry name" value="adh_short"/>
    <property type="match status" value="1"/>
</dbReference>
<evidence type="ECO:0000259" key="1">
    <source>
        <dbReference type="SMART" id="SM00822"/>
    </source>
</evidence>
<keyword evidence="3" id="KW-1185">Reference proteome</keyword>
<protein>
    <recommendedName>
        <fullName evidence="1">Ketoreductase domain-containing protein</fullName>
    </recommendedName>
</protein>
<reference evidence="2 3" key="1">
    <citation type="submission" date="2020-07" db="EMBL/GenBank/DDBJ databases">
        <title>Mycobacterium kansasii (former subtype) with zoonotic potential isolated from diseased indoor pet cat, Japan.</title>
        <authorList>
            <person name="Fukano H."/>
            <person name="Terazono T."/>
            <person name="Hoshino Y."/>
        </authorList>
    </citation>
    <scope>NUCLEOTIDE SEQUENCE [LARGE SCALE GENOMIC DNA]</scope>
    <source>
        <strain evidence="2 3">Kuro-I</strain>
    </source>
</reference>
<dbReference type="InterPro" id="IPR002347">
    <property type="entry name" value="SDR_fam"/>
</dbReference>
<proteinExistence type="predicted"/>
<dbReference type="InterPro" id="IPR057326">
    <property type="entry name" value="KR_dom"/>
</dbReference>
<accession>A0A7G1IHT5</accession>
<dbReference type="SMART" id="SM00822">
    <property type="entry name" value="PKS_KR"/>
    <property type="match status" value="1"/>
</dbReference>
<organism evidence="2 3">
    <name type="scientific">Mycobacterium kansasii</name>
    <dbReference type="NCBI Taxonomy" id="1768"/>
    <lineage>
        <taxon>Bacteria</taxon>
        <taxon>Bacillati</taxon>
        <taxon>Actinomycetota</taxon>
        <taxon>Actinomycetes</taxon>
        <taxon>Mycobacteriales</taxon>
        <taxon>Mycobacteriaceae</taxon>
        <taxon>Mycobacterium</taxon>
    </lineage>
</organism>
<feature type="domain" description="Ketoreductase" evidence="1">
    <location>
        <begin position="47"/>
        <end position="242"/>
    </location>
</feature>
<evidence type="ECO:0000313" key="3">
    <source>
        <dbReference type="Proteomes" id="UP000516380"/>
    </source>
</evidence>
<dbReference type="Proteomes" id="UP000516380">
    <property type="component" value="Chromosome"/>
</dbReference>
<dbReference type="PANTHER" id="PTHR44656">
    <property type="entry name" value="DEHYDROGENASE/REDUCTASE SDR FAMILY MEMBER 12"/>
    <property type="match status" value="1"/>
</dbReference>
<dbReference type="Gene3D" id="3.40.50.720">
    <property type="entry name" value="NAD(P)-binding Rossmann-like Domain"/>
    <property type="match status" value="1"/>
</dbReference>
<name>A0A7G1IHT5_MYCKA</name>
<sequence length="244" mass="26435">MSVFGRLRPLLDTALDRAVVPGYTRIGYQLRRSSWAGDPPPGALRGRTALVTGANRGLGKAIAAGLAGLGATVLLTVRDRNSGEQARDEIVAESGADVRVEVCDVSSLGAVRTFAADLRTRVPRLDVLIHNAGLLPATRDETDDGHEITLATHVLGPILLTELLTPILAESDDPRVILMSSGGMYTQSLPVEDPEYRTGRYRGAVAYARTKRMQVAFTPILARRWADRRIRVYSMHPGWADTPA</sequence>
<evidence type="ECO:0000313" key="2">
    <source>
        <dbReference type="EMBL" id="BCI90004.1"/>
    </source>
</evidence>